<dbReference type="EMBL" id="VJMJ01000305">
    <property type="protein sequence ID" value="KAF0723467.1"/>
    <property type="molecule type" value="Genomic_DNA"/>
</dbReference>
<comment type="caution">
    <text evidence="1">The sequence shown here is derived from an EMBL/GenBank/DDBJ whole genome shotgun (WGS) entry which is preliminary data.</text>
</comment>
<organism evidence="1 2">
    <name type="scientific">Aphanomyces euteiches</name>
    <dbReference type="NCBI Taxonomy" id="100861"/>
    <lineage>
        <taxon>Eukaryota</taxon>
        <taxon>Sar</taxon>
        <taxon>Stramenopiles</taxon>
        <taxon>Oomycota</taxon>
        <taxon>Saprolegniomycetes</taxon>
        <taxon>Saprolegniales</taxon>
        <taxon>Verrucalvaceae</taxon>
        <taxon>Aphanomyces</taxon>
    </lineage>
</organism>
<reference evidence="1 2" key="1">
    <citation type="submission" date="2019-07" db="EMBL/GenBank/DDBJ databases">
        <title>Genomics analysis of Aphanomyces spp. identifies a new class of oomycete effector associated with host adaptation.</title>
        <authorList>
            <person name="Gaulin E."/>
        </authorList>
    </citation>
    <scope>NUCLEOTIDE SEQUENCE [LARGE SCALE GENOMIC DNA]</scope>
    <source>
        <strain evidence="1 2">ATCC 201684</strain>
    </source>
</reference>
<proteinExistence type="predicted"/>
<dbReference type="Proteomes" id="UP000481153">
    <property type="component" value="Unassembled WGS sequence"/>
</dbReference>
<accession>A0A6G0W8J6</accession>
<protein>
    <submittedName>
        <fullName evidence="1">Uncharacterized protein</fullName>
    </submittedName>
</protein>
<dbReference type="VEuPathDB" id="FungiDB:AeMF1_013103"/>
<keyword evidence="2" id="KW-1185">Reference proteome</keyword>
<name>A0A6G0W8J6_9STRA</name>
<evidence type="ECO:0000313" key="2">
    <source>
        <dbReference type="Proteomes" id="UP000481153"/>
    </source>
</evidence>
<evidence type="ECO:0000313" key="1">
    <source>
        <dbReference type="EMBL" id="KAF0723467.1"/>
    </source>
</evidence>
<sequence>MDNVSLSYRDVNINSTNVLEVTVGVVVGSAVAMNATDLRFQDMMFGNVTNNTPTKALVANNVLFDETQLSFDEIKSNVYVVNNDPFVSNEVPPLVPSLVGMVILVMAAWL</sequence>
<gene>
    <name evidence="1" type="ORF">Ae201684_017622</name>
</gene>
<dbReference type="AlphaFoldDB" id="A0A6G0W8J6"/>